<keyword evidence="1" id="KW-1133">Transmembrane helix</keyword>
<evidence type="ECO:0000256" key="1">
    <source>
        <dbReference type="SAM" id="Phobius"/>
    </source>
</evidence>
<evidence type="ECO:0008006" key="4">
    <source>
        <dbReference type="Google" id="ProtNLM"/>
    </source>
</evidence>
<evidence type="ECO:0000313" key="3">
    <source>
        <dbReference type="Proteomes" id="UP000004508"/>
    </source>
</evidence>
<sequence length="257" mass="27824">MSLQREYRLFLALLLILAAASWAMLICQSGMMKSMGIGLGMRGTMGMGAALFLAIWVVMMIAMMFPATATMNLAFARVQRERHTGWRASVSPWIFVGAYLLVWALFGVFAYLGALAASGLAGQIPWIMMNAARIGGGILVLTGLYQLTPLKRVCLAKCCTPLNFIHGRWHDGYMGAFRMGLEHGIFCLGSNWLLFVLLFPLGIMNVAAMAGLTVVIFAEKMFPRGERIAQGVGLALILSGILVIVVPTALLLNGTGM</sequence>
<proteinExistence type="predicted"/>
<dbReference type="EMBL" id="ADVG01000004">
    <property type="protein sequence ID" value="EFH81985.1"/>
    <property type="molecule type" value="Genomic_DNA"/>
</dbReference>
<comment type="caution">
    <text evidence="2">The sequence shown here is derived from an EMBL/GenBank/DDBJ whole genome shotgun (WGS) entry which is preliminary data.</text>
</comment>
<dbReference type="STRING" id="485913.Krac_2754"/>
<reference evidence="2 3" key="1">
    <citation type="journal article" date="2011" name="Stand. Genomic Sci.">
        <title>Non-contiguous finished genome sequence and contextual data of the filamentous soil bacterium Ktedonobacter racemifer type strain (SOSP1-21).</title>
        <authorList>
            <person name="Chang Y.J."/>
            <person name="Land M."/>
            <person name="Hauser L."/>
            <person name="Chertkov O."/>
            <person name="Del Rio T.G."/>
            <person name="Nolan M."/>
            <person name="Copeland A."/>
            <person name="Tice H."/>
            <person name="Cheng J.F."/>
            <person name="Lucas S."/>
            <person name="Han C."/>
            <person name="Goodwin L."/>
            <person name="Pitluck S."/>
            <person name="Ivanova N."/>
            <person name="Ovchinikova G."/>
            <person name="Pati A."/>
            <person name="Chen A."/>
            <person name="Palaniappan K."/>
            <person name="Mavromatis K."/>
            <person name="Liolios K."/>
            <person name="Brettin T."/>
            <person name="Fiebig A."/>
            <person name="Rohde M."/>
            <person name="Abt B."/>
            <person name="Goker M."/>
            <person name="Detter J.C."/>
            <person name="Woyke T."/>
            <person name="Bristow J."/>
            <person name="Eisen J.A."/>
            <person name="Markowitz V."/>
            <person name="Hugenholtz P."/>
            <person name="Kyrpides N.C."/>
            <person name="Klenk H.P."/>
            <person name="Lapidus A."/>
        </authorList>
    </citation>
    <scope>NUCLEOTIDE SEQUENCE [LARGE SCALE GENOMIC DNA]</scope>
    <source>
        <strain evidence="3">DSM 44963</strain>
    </source>
</reference>
<keyword evidence="1" id="KW-0812">Transmembrane</keyword>
<dbReference type="RefSeq" id="WP_007919740.1">
    <property type="nucleotide sequence ID" value="NZ_ADVG01000004.1"/>
</dbReference>
<protein>
    <recommendedName>
        <fullName evidence="4">DUF2182 domain-containing protein</fullName>
    </recommendedName>
</protein>
<dbReference type="AlphaFoldDB" id="D6TZJ5"/>
<dbReference type="Pfam" id="PF09948">
    <property type="entry name" value="PpoB2"/>
    <property type="match status" value="1"/>
</dbReference>
<organism evidence="2 3">
    <name type="scientific">Ktedonobacter racemifer DSM 44963</name>
    <dbReference type="NCBI Taxonomy" id="485913"/>
    <lineage>
        <taxon>Bacteria</taxon>
        <taxon>Bacillati</taxon>
        <taxon>Chloroflexota</taxon>
        <taxon>Ktedonobacteria</taxon>
        <taxon>Ktedonobacterales</taxon>
        <taxon>Ktedonobacteraceae</taxon>
        <taxon>Ktedonobacter</taxon>
    </lineage>
</organism>
<feature type="transmembrane region" description="Helical" evidence="1">
    <location>
        <begin position="124"/>
        <end position="147"/>
    </location>
</feature>
<evidence type="ECO:0000313" key="2">
    <source>
        <dbReference type="EMBL" id="EFH81985.1"/>
    </source>
</evidence>
<gene>
    <name evidence="2" type="ORF">Krac_2754</name>
</gene>
<keyword evidence="3" id="KW-1185">Reference proteome</keyword>
<keyword evidence="1" id="KW-0472">Membrane</keyword>
<dbReference type="Proteomes" id="UP000004508">
    <property type="component" value="Unassembled WGS sequence"/>
</dbReference>
<dbReference type="eggNOG" id="COG5486">
    <property type="taxonomic scope" value="Bacteria"/>
</dbReference>
<accession>D6TZJ5</accession>
<feature type="transmembrane region" description="Helical" evidence="1">
    <location>
        <begin position="90"/>
        <end position="112"/>
    </location>
</feature>
<name>D6TZJ5_KTERA</name>
<dbReference type="InParanoid" id="D6TZJ5"/>
<dbReference type="OrthoDB" id="164118at2"/>
<feature type="transmembrane region" description="Helical" evidence="1">
    <location>
        <begin position="228"/>
        <end position="252"/>
    </location>
</feature>
<feature type="transmembrane region" description="Helical" evidence="1">
    <location>
        <begin position="47"/>
        <end position="69"/>
    </location>
</feature>
<dbReference type="InterPro" id="IPR018688">
    <property type="entry name" value="PpoB2-like"/>
</dbReference>
<feature type="transmembrane region" description="Helical" evidence="1">
    <location>
        <begin position="192"/>
        <end position="216"/>
    </location>
</feature>